<dbReference type="eggNOG" id="COG1159">
    <property type="taxonomic scope" value="Bacteria"/>
</dbReference>
<dbReference type="InterPro" id="IPR030388">
    <property type="entry name" value="G_ERA_dom"/>
</dbReference>
<keyword evidence="6" id="KW-0472">Membrane</keyword>
<keyword evidence="6" id="KW-1003">Cell membrane</keyword>
<reference evidence="11 12" key="1">
    <citation type="journal article" date="2013" name="J. Bacteriol.">
        <title>Roles of HynAB and Ech, the only two hydrogenases found in the model sulfate reducer Desulfovibrio gigas.</title>
        <authorList>
            <person name="Morais-Silva F.O."/>
            <person name="Santos C.I."/>
            <person name="Rodrigues R."/>
            <person name="Pereira I.A."/>
            <person name="Rodrigues-Pousada C."/>
        </authorList>
    </citation>
    <scope>NUCLEOTIDE SEQUENCE [LARGE SCALE GENOMIC DNA]</scope>
    <source>
        <strain evidence="12">ATCC 19364 / DSM 1382 / NCIMB 9332 / VKM B-1759</strain>
    </source>
</reference>
<keyword evidence="6" id="KW-0963">Cytoplasm</keyword>
<dbReference type="GO" id="GO:0070181">
    <property type="term" value="F:small ribosomal subunit rRNA binding"/>
    <property type="evidence" value="ECO:0007669"/>
    <property type="project" value="UniProtKB-UniRule"/>
</dbReference>
<organism evidence="11 12">
    <name type="scientific">Megalodesulfovibrio gigas (strain ATCC 19364 / DSM 1382 / NCIMB 9332 / VKM B-1759)</name>
    <name type="common">Desulfovibrio gigas</name>
    <dbReference type="NCBI Taxonomy" id="1121448"/>
    <lineage>
        <taxon>Bacteria</taxon>
        <taxon>Pseudomonadati</taxon>
        <taxon>Thermodesulfobacteriota</taxon>
        <taxon>Desulfovibrionia</taxon>
        <taxon>Desulfovibrionales</taxon>
        <taxon>Desulfovibrionaceae</taxon>
        <taxon>Megalodesulfovibrio</taxon>
    </lineage>
</organism>
<evidence type="ECO:0000256" key="4">
    <source>
        <dbReference type="ARBA" id="ARBA00022884"/>
    </source>
</evidence>
<dbReference type="GO" id="GO:0005829">
    <property type="term" value="C:cytosol"/>
    <property type="evidence" value="ECO:0007669"/>
    <property type="project" value="TreeGrafter"/>
</dbReference>
<dbReference type="InterPro" id="IPR015946">
    <property type="entry name" value="KH_dom-like_a/b"/>
</dbReference>
<feature type="region of interest" description="G5" evidence="7">
    <location>
        <begin position="162"/>
        <end position="164"/>
    </location>
</feature>
<evidence type="ECO:0000259" key="10">
    <source>
        <dbReference type="PROSITE" id="PS51713"/>
    </source>
</evidence>
<proteinExistence type="inferred from homology"/>
<dbReference type="EMBL" id="CP006585">
    <property type="protein sequence ID" value="AGW12772.1"/>
    <property type="molecule type" value="Genomic_DNA"/>
</dbReference>
<dbReference type="InterPro" id="IPR006073">
    <property type="entry name" value="GTP-bd"/>
</dbReference>
<evidence type="ECO:0000256" key="3">
    <source>
        <dbReference type="ARBA" id="ARBA00022741"/>
    </source>
</evidence>
<dbReference type="HAMAP" id="MF_00367">
    <property type="entry name" value="GTPase_Era"/>
    <property type="match status" value="1"/>
</dbReference>
<keyword evidence="5 6" id="KW-0342">GTP-binding</keyword>
<dbReference type="Gene3D" id="3.30.300.20">
    <property type="match status" value="1"/>
</dbReference>
<accession>T2GA35</accession>
<keyword evidence="12" id="KW-1185">Reference proteome</keyword>
<dbReference type="PANTHER" id="PTHR42698">
    <property type="entry name" value="GTPASE ERA"/>
    <property type="match status" value="1"/>
</dbReference>
<feature type="domain" description="Era-type G" evidence="10">
    <location>
        <begin position="10"/>
        <end position="183"/>
    </location>
</feature>
<dbReference type="GO" id="GO:0000028">
    <property type="term" value="P:ribosomal small subunit assembly"/>
    <property type="evidence" value="ECO:0007669"/>
    <property type="project" value="TreeGrafter"/>
</dbReference>
<protein>
    <recommendedName>
        <fullName evidence="2 6">GTPase Era</fullName>
    </recommendedName>
</protein>
<keyword evidence="3 6" id="KW-0547">Nucleotide-binding</keyword>
<dbReference type="HOGENOM" id="CLU_038009_1_0_7"/>
<comment type="subcellular location">
    <subcellularLocation>
        <location evidence="6">Cytoplasm</location>
    </subcellularLocation>
    <subcellularLocation>
        <location evidence="6">Cell membrane</location>
        <topology evidence="6">Peripheral membrane protein</topology>
    </subcellularLocation>
</comment>
<name>T2GA35_MEGG1</name>
<dbReference type="InterPro" id="IPR027417">
    <property type="entry name" value="P-loop_NTPase"/>
</dbReference>
<dbReference type="NCBIfam" id="TIGR00436">
    <property type="entry name" value="era"/>
    <property type="match status" value="1"/>
</dbReference>
<dbReference type="SUPFAM" id="SSF52540">
    <property type="entry name" value="P-loop containing nucleoside triphosphate hydrolases"/>
    <property type="match status" value="1"/>
</dbReference>
<gene>
    <name evidence="6 11" type="primary">era</name>
    <name evidence="11" type="ORF">DGI_0880</name>
</gene>
<feature type="domain" description="KH type-2" evidence="9">
    <location>
        <begin position="214"/>
        <end position="292"/>
    </location>
</feature>
<dbReference type="InterPro" id="IPR005225">
    <property type="entry name" value="Small_GTP-bd"/>
</dbReference>
<keyword evidence="6" id="KW-0690">Ribosome biogenesis</keyword>
<dbReference type="InterPro" id="IPR004044">
    <property type="entry name" value="KH_dom_type_2"/>
</dbReference>
<dbReference type="PATRIC" id="fig|1121448.10.peg.879"/>
<keyword evidence="4 6" id="KW-0694">RNA-binding</keyword>
<feature type="region of interest" description="G3" evidence="7">
    <location>
        <begin position="65"/>
        <end position="68"/>
    </location>
</feature>
<evidence type="ECO:0000313" key="12">
    <source>
        <dbReference type="Proteomes" id="UP000016587"/>
    </source>
</evidence>
<dbReference type="AlphaFoldDB" id="T2GA35"/>
<dbReference type="Pfam" id="PF01926">
    <property type="entry name" value="MMR_HSR1"/>
    <property type="match status" value="1"/>
</dbReference>
<sequence>MEHAAATPHRAGMAALIGPPNVGKSTLLNAIIGEKLAIVTPKPQTTRTQITGIHTVPGLQIVFFDTPGIHQRRGRLNKALLQAAWQSLHEADVAVACLDAAKAQKAGSVAAQVANIKGPLLASGLPLLVVLNKVDQVKDKGLLLPLLQEAAELFPEAEIIPVSALRKDNLDRLVARIAAALPESEPLFPDDQISTAQVRFLAAEIVREKLFLQLRQEVPYGVAVDIEQWEEDPETGFTRISAVIYLTREAHKGMVIGKQGQTLKQIGVLAREEIQELLEAKVHLELFVKVKEDWTENPAMLRELGYQL</sequence>
<feature type="binding site" evidence="6">
    <location>
        <begin position="18"/>
        <end position="25"/>
    </location>
    <ligand>
        <name>GTP</name>
        <dbReference type="ChEBI" id="CHEBI:37565"/>
    </ligand>
</feature>
<dbReference type="GO" id="GO:0005525">
    <property type="term" value="F:GTP binding"/>
    <property type="evidence" value="ECO:0007669"/>
    <property type="project" value="UniProtKB-UniRule"/>
</dbReference>
<reference evidence="12" key="2">
    <citation type="submission" date="2013-07" db="EMBL/GenBank/DDBJ databases">
        <authorList>
            <person name="Morais-Silva F.O."/>
            <person name="Rezende A.M."/>
            <person name="Pimentel C."/>
            <person name="Resende D.M."/>
            <person name="Santos C.I."/>
            <person name="Clemente C."/>
            <person name="de Oliveira L.M."/>
            <person name="da Silva S.M."/>
            <person name="Costa D.A."/>
            <person name="Varela-Raposo A."/>
            <person name="Horacio E.C.A."/>
            <person name="Matos M."/>
            <person name="Flores O."/>
            <person name="Ruiz J.C."/>
            <person name="Rodrigues-Pousada C."/>
        </authorList>
    </citation>
    <scope>NUCLEOTIDE SEQUENCE [LARGE SCALE GENOMIC DNA]</scope>
    <source>
        <strain evidence="12">ATCC 19364 / DSM 1382 / NCIMB 9332 / VKM B-1759</strain>
    </source>
</reference>
<evidence type="ECO:0000256" key="2">
    <source>
        <dbReference type="ARBA" id="ARBA00020484"/>
    </source>
</evidence>
<dbReference type="SUPFAM" id="SSF54814">
    <property type="entry name" value="Prokaryotic type KH domain (KH-domain type II)"/>
    <property type="match status" value="1"/>
</dbReference>
<dbReference type="GO" id="GO:0005886">
    <property type="term" value="C:plasma membrane"/>
    <property type="evidence" value="ECO:0007669"/>
    <property type="project" value="UniProtKB-SubCell"/>
</dbReference>
<feature type="binding site" evidence="6">
    <location>
        <begin position="132"/>
        <end position="135"/>
    </location>
    <ligand>
        <name>GTP</name>
        <dbReference type="ChEBI" id="CHEBI:37565"/>
    </ligand>
</feature>
<dbReference type="Gene3D" id="3.40.50.300">
    <property type="entry name" value="P-loop containing nucleotide triphosphate hydrolases"/>
    <property type="match status" value="1"/>
</dbReference>
<dbReference type="Pfam" id="PF07650">
    <property type="entry name" value="KH_2"/>
    <property type="match status" value="1"/>
</dbReference>
<evidence type="ECO:0000256" key="5">
    <source>
        <dbReference type="ARBA" id="ARBA00023134"/>
    </source>
</evidence>
<dbReference type="NCBIfam" id="NF000908">
    <property type="entry name" value="PRK00089.1"/>
    <property type="match status" value="1"/>
</dbReference>
<dbReference type="CDD" id="cd04163">
    <property type="entry name" value="Era"/>
    <property type="match status" value="1"/>
</dbReference>
<evidence type="ECO:0000313" key="11">
    <source>
        <dbReference type="EMBL" id="AGW12772.1"/>
    </source>
</evidence>
<dbReference type="GO" id="GO:0003924">
    <property type="term" value="F:GTPase activity"/>
    <property type="evidence" value="ECO:0007669"/>
    <property type="project" value="UniProtKB-UniRule"/>
</dbReference>
<dbReference type="PROSITE" id="PS50823">
    <property type="entry name" value="KH_TYPE_2"/>
    <property type="match status" value="1"/>
</dbReference>
<evidence type="ECO:0000256" key="7">
    <source>
        <dbReference type="PROSITE-ProRule" id="PRU01050"/>
    </source>
</evidence>
<evidence type="ECO:0000256" key="6">
    <source>
        <dbReference type="HAMAP-Rule" id="MF_00367"/>
    </source>
</evidence>
<dbReference type="PANTHER" id="PTHR42698:SF1">
    <property type="entry name" value="GTPASE ERA, MITOCHONDRIAL"/>
    <property type="match status" value="1"/>
</dbReference>
<feature type="region of interest" description="G4" evidence="7">
    <location>
        <begin position="132"/>
        <end position="135"/>
    </location>
</feature>
<dbReference type="RefSeq" id="WP_021759469.1">
    <property type="nucleotide sequence ID" value="NC_022444.1"/>
</dbReference>
<dbReference type="CDD" id="cd22534">
    <property type="entry name" value="KH-II_Era"/>
    <property type="match status" value="1"/>
</dbReference>
<feature type="binding site" evidence="6">
    <location>
        <begin position="65"/>
        <end position="69"/>
    </location>
    <ligand>
        <name>GTP</name>
        <dbReference type="ChEBI" id="CHEBI:37565"/>
    </ligand>
</feature>
<comment type="similarity">
    <text evidence="1 6 7 8">Belongs to the TRAFAC class TrmE-Era-EngA-EngB-Septin-like GTPase superfamily. Era GTPase family.</text>
</comment>
<dbReference type="Proteomes" id="UP000016587">
    <property type="component" value="Chromosome"/>
</dbReference>
<evidence type="ECO:0000259" key="9">
    <source>
        <dbReference type="PROSITE" id="PS50823"/>
    </source>
</evidence>
<dbReference type="GO" id="GO:0043024">
    <property type="term" value="F:ribosomal small subunit binding"/>
    <property type="evidence" value="ECO:0007669"/>
    <property type="project" value="TreeGrafter"/>
</dbReference>
<feature type="region of interest" description="G1" evidence="7">
    <location>
        <begin position="18"/>
        <end position="25"/>
    </location>
</feature>
<evidence type="ECO:0000256" key="1">
    <source>
        <dbReference type="ARBA" id="ARBA00007921"/>
    </source>
</evidence>
<comment type="subunit">
    <text evidence="6">Monomer.</text>
</comment>
<dbReference type="STRING" id="1121448.DGI_0880"/>
<dbReference type="InterPro" id="IPR005662">
    <property type="entry name" value="GTPase_Era-like"/>
</dbReference>
<dbReference type="KEGG" id="dgg:DGI_0880"/>
<dbReference type="PROSITE" id="PS51713">
    <property type="entry name" value="G_ERA"/>
    <property type="match status" value="1"/>
</dbReference>
<dbReference type="InterPro" id="IPR009019">
    <property type="entry name" value="KH_sf_prok-type"/>
</dbReference>
<dbReference type="NCBIfam" id="TIGR00231">
    <property type="entry name" value="small_GTP"/>
    <property type="match status" value="1"/>
</dbReference>
<dbReference type="OrthoDB" id="9805918at2"/>
<keyword evidence="6" id="KW-0699">rRNA-binding</keyword>
<evidence type="ECO:0000256" key="8">
    <source>
        <dbReference type="RuleBase" id="RU003761"/>
    </source>
</evidence>
<comment type="function">
    <text evidence="6">An essential GTPase that binds both GDP and GTP, with rapid nucleotide exchange. Plays a role in 16S rRNA processing and 30S ribosomal subunit biogenesis and possibly also in cell cycle regulation and energy metabolism.</text>
</comment>
<feature type="region of interest" description="G2" evidence="7">
    <location>
        <begin position="44"/>
        <end position="48"/>
    </location>
</feature>